<protein>
    <submittedName>
        <fullName evidence="4">GNAT family N-acetyltransferase</fullName>
    </submittedName>
</protein>
<evidence type="ECO:0000256" key="2">
    <source>
        <dbReference type="ARBA" id="ARBA00023315"/>
    </source>
</evidence>
<feature type="domain" description="N-acetyltransferase" evidence="3">
    <location>
        <begin position="4"/>
        <end position="157"/>
    </location>
</feature>
<dbReference type="SUPFAM" id="SSF55729">
    <property type="entry name" value="Acyl-CoA N-acyltransferases (Nat)"/>
    <property type="match status" value="1"/>
</dbReference>
<proteinExistence type="predicted"/>
<dbReference type="InterPro" id="IPR000182">
    <property type="entry name" value="GNAT_dom"/>
</dbReference>
<sequence length="285" mass="32742">MSEERIVTLSEYSLIDFVELVNRIFQDYVLPINWNVLNFKMDARENSVSLADSFVFIKGNEPVGFILNAIRGKRARIDAMGVVESERGKGLAERILKHAFHHLKLKNIEQVFLEVASSDERAVKFYDKNGFRKSRELNTFVLENPSKANISYTHLTTDCKYVYSVSLNNELQVQRKVNWQREPITLLLADGRYNYVRLHTPSTEGYLVWGKNEDNSAFIVDLAAKSEKISDWQKICHIAIDYLVEQTNPPLISVVSVPEDDILHDALASSGFNVVFTQYEMCRKL</sequence>
<dbReference type="Gene3D" id="3.40.630.30">
    <property type="match status" value="1"/>
</dbReference>
<dbReference type="InterPro" id="IPR050680">
    <property type="entry name" value="YpeA/RimI_acetyltransf"/>
</dbReference>
<keyword evidence="1 4" id="KW-0808">Transferase</keyword>
<dbReference type="PANTHER" id="PTHR43420">
    <property type="entry name" value="ACETYLTRANSFERASE"/>
    <property type="match status" value="1"/>
</dbReference>
<evidence type="ECO:0000313" key="4">
    <source>
        <dbReference type="EMBL" id="HHR34314.1"/>
    </source>
</evidence>
<dbReference type="EMBL" id="DRXW01000309">
    <property type="protein sequence ID" value="HHR34314.1"/>
    <property type="molecule type" value="Genomic_DNA"/>
</dbReference>
<organism evidence="4">
    <name type="scientific">Fervidobacterium nodosum</name>
    <dbReference type="NCBI Taxonomy" id="2424"/>
    <lineage>
        <taxon>Bacteria</taxon>
        <taxon>Thermotogati</taxon>
        <taxon>Thermotogota</taxon>
        <taxon>Thermotogae</taxon>
        <taxon>Thermotogales</taxon>
        <taxon>Fervidobacteriaceae</taxon>
        <taxon>Fervidobacterium</taxon>
    </lineage>
</organism>
<comment type="caution">
    <text evidence="4">The sequence shown here is derived from an EMBL/GenBank/DDBJ whole genome shotgun (WGS) entry which is preliminary data.</text>
</comment>
<gene>
    <name evidence="4" type="ORF">ENM46_05150</name>
</gene>
<accession>A0A7C5Y9Z6</accession>
<name>A0A7C5Y9Z6_9BACT</name>
<dbReference type="InterPro" id="IPR016181">
    <property type="entry name" value="Acyl_CoA_acyltransferase"/>
</dbReference>
<reference evidence="4" key="1">
    <citation type="journal article" date="2020" name="mSystems">
        <title>Genome- and Community-Level Interaction Insights into Carbon Utilization and Element Cycling Functions of Hydrothermarchaeota in Hydrothermal Sediment.</title>
        <authorList>
            <person name="Zhou Z."/>
            <person name="Liu Y."/>
            <person name="Xu W."/>
            <person name="Pan J."/>
            <person name="Luo Z.H."/>
            <person name="Li M."/>
        </authorList>
    </citation>
    <scope>NUCLEOTIDE SEQUENCE [LARGE SCALE GENOMIC DNA]</scope>
    <source>
        <strain evidence="4">SpSt-1088</strain>
    </source>
</reference>
<dbReference type="PROSITE" id="PS51186">
    <property type="entry name" value="GNAT"/>
    <property type="match status" value="1"/>
</dbReference>
<evidence type="ECO:0000256" key="1">
    <source>
        <dbReference type="ARBA" id="ARBA00022679"/>
    </source>
</evidence>
<dbReference type="CDD" id="cd04301">
    <property type="entry name" value="NAT_SF"/>
    <property type="match status" value="1"/>
</dbReference>
<keyword evidence="2" id="KW-0012">Acyltransferase</keyword>
<dbReference type="AlphaFoldDB" id="A0A7C5Y9Z6"/>
<dbReference type="GO" id="GO:0016747">
    <property type="term" value="F:acyltransferase activity, transferring groups other than amino-acyl groups"/>
    <property type="evidence" value="ECO:0007669"/>
    <property type="project" value="InterPro"/>
</dbReference>
<evidence type="ECO:0000259" key="3">
    <source>
        <dbReference type="PROSITE" id="PS51186"/>
    </source>
</evidence>
<dbReference type="Pfam" id="PF00583">
    <property type="entry name" value="Acetyltransf_1"/>
    <property type="match status" value="1"/>
</dbReference>
<dbReference type="PANTHER" id="PTHR43420:SF47">
    <property type="entry name" value="N-ACETYLTRANSFERASE DOMAIN-CONTAINING PROTEIN"/>
    <property type="match status" value="1"/>
</dbReference>